<dbReference type="OrthoDB" id="288939at2"/>
<evidence type="ECO:0000313" key="3">
    <source>
        <dbReference type="EMBL" id="QDT13645.1"/>
    </source>
</evidence>
<accession>A0A517P2N6</accession>
<keyword evidence="2" id="KW-0472">Membrane</keyword>
<evidence type="ECO:0000313" key="4">
    <source>
        <dbReference type="Proteomes" id="UP000319817"/>
    </source>
</evidence>
<evidence type="ECO:0000256" key="1">
    <source>
        <dbReference type="SAM" id="MobiDB-lite"/>
    </source>
</evidence>
<feature type="region of interest" description="Disordered" evidence="1">
    <location>
        <begin position="1"/>
        <end position="21"/>
    </location>
</feature>
<keyword evidence="2" id="KW-0812">Transmembrane</keyword>
<evidence type="ECO:0000256" key="2">
    <source>
        <dbReference type="SAM" id="Phobius"/>
    </source>
</evidence>
<feature type="transmembrane region" description="Helical" evidence="2">
    <location>
        <begin position="114"/>
        <end position="132"/>
    </location>
</feature>
<protein>
    <submittedName>
        <fullName evidence="3">Uncharacterized protein</fullName>
    </submittedName>
</protein>
<organism evidence="3 4">
    <name type="scientific">Stieleria marina</name>
    <dbReference type="NCBI Taxonomy" id="1930275"/>
    <lineage>
        <taxon>Bacteria</taxon>
        <taxon>Pseudomonadati</taxon>
        <taxon>Planctomycetota</taxon>
        <taxon>Planctomycetia</taxon>
        <taxon>Pirellulales</taxon>
        <taxon>Pirellulaceae</taxon>
        <taxon>Stieleria</taxon>
    </lineage>
</organism>
<keyword evidence="4" id="KW-1185">Reference proteome</keyword>
<name>A0A517P2N6_9BACT</name>
<keyword evidence="2" id="KW-1133">Transmembrane helix</keyword>
<dbReference type="Proteomes" id="UP000319817">
    <property type="component" value="Chromosome"/>
</dbReference>
<reference evidence="3 4" key="1">
    <citation type="submission" date="2019-02" db="EMBL/GenBank/DDBJ databases">
        <title>Deep-cultivation of Planctomycetes and their phenomic and genomic characterization uncovers novel biology.</title>
        <authorList>
            <person name="Wiegand S."/>
            <person name="Jogler M."/>
            <person name="Boedeker C."/>
            <person name="Pinto D."/>
            <person name="Vollmers J."/>
            <person name="Rivas-Marin E."/>
            <person name="Kohn T."/>
            <person name="Peeters S.H."/>
            <person name="Heuer A."/>
            <person name="Rast P."/>
            <person name="Oberbeckmann S."/>
            <person name="Bunk B."/>
            <person name="Jeske O."/>
            <person name="Meyerdierks A."/>
            <person name="Storesund J.E."/>
            <person name="Kallscheuer N."/>
            <person name="Luecker S."/>
            <person name="Lage O.M."/>
            <person name="Pohl T."/>
            <person name="Merkel B.J."/>
            <person name="Hornburger P."/>
            <person name="Mueller R.-W."/>
            <person name="Bruemmer F."/>
            <person name="Labrenz M."/>
            <person name="Spormann A.M."/>
            <person name="Op den Camp H."/>
            <person name="Overmann J."/>
            <person name="Amann R."/>
            <person name="Jetten M.S.M."/>
            <person name="Mascher T."/>
            <person name="Medema M.H."/>
            <person name="Devos D.P."/>
            <person name="Kaster A.-K."/>
            <person name="Ovreas L."/>
            <person name="Rohde M."/>
            <person name="Galperin M.Y."/>
            <person name="Jogler C."/>
        </authorList>
    </citation>
    <scope>NUCLEOTIDE SEQUENCE [LARGE SCALE GENOMIC DNA]</scope>
    <source>
        <strain evidence="3 4">K23_9</strain>
    </source>
</reference>
<dbReference type="InterPro" id="IPR045964">
    <property type="entry name" value="DUF6384"/>
</dbReference>
<dbReference type="AlphaFoldDB" id="A0A517P2N6"/>
<proteinExistence type="predicted"/>
<dbReference type="Pfam" id="PF19911">
    <property type="entry name" value="DUF6384"/>
    <property type="match status" value="1"/>
</dbReference>
<dbReference type="EMBL" id="CP036526">
    <property type="protein sequence ID" value="QDT13645.1"/>
    <property type="molecule type" value="Genomic_DNA"/>
</dbReference>
<sequence length="133" mass="15083">MSNASQAQAQAPASDRVELPGESLTLQETLRVMDVAREMRQQRETAEEMFRRDDIRKNLRDKLMRTARMSGDDVTEAEIDAAIGQYMENLHTYEDPAPGMSNFIAHCWIWRDRILFGAASLTVAAGGLWYLFG</sequence>
<feature type="compositionally biased region" description="Low complexity" evidence="1">
    <location>
        <begin position="1"/>
        <end position="14"/>
    </location>
</feature>
<dbReference type="RefSeq" id="WP_145421383.1">
    <property type="nucleotide sequence ID" value="NZ_CP036526.1"/>
</dbReference>
<gene>
    <name evidence="3" type="ORF">K239x_56650</name>
</gene>